<proteinExistence type="predicted"/>
<organism evidence="2">
    <name type="scientific">Tanacetum cinerariifolium</name>
    <name type="common">Dalmatian daisy</name>
    <name type="synonym">Chrysanthemum cinerariifolium</name>
    <dbReference type="NCBI Taxonomy" id="118510"/>
    <lineage>
        <taxon>Eukaryota</taxon>
        <taxon>Viridiplantae</taxon>
        <taxon>Streptophyta</taxon>
        <taxon>Embryophyta</taxon>
        <taxon>Tracheophyta</taxon>
        <taxon>Spermatophyta</taxon>
        <taxon>Magnoliopsida</taxon>
        <taxon>eudicotyledons</taxon>
        <taxon>Gunneridae</taxon>
        <taxon>Pentapetalae</taxon>
        <taxon>asterids</taxon>
        <taxon>campanulids</taxon>
        <taxon>Asterales</taxon>
        <taxon>Asteraceae</taxon>
        <taxon>Asteroideae</taxon>
        <taxon>Anthemideae</taxon>
        <taxon>Anthemidinae</taxon>
        <taxon>Tanacetum</taxon>
    </lineage>
</organism>
<evidence type="ECO:0000256" key="1">
    <source>
        <dbReference type="SAM" id="MobiDB-lite"/>
    </source>
</evidence>
<dbReference type="AlphaFoldDB" id="A0A699UUK4"/>
<comment type="caution">
    <text evidence="2">The sequence shown here is derived from an EMBL/GenBank/DDBJ whole genome shotgun (WGS) entry which is preliminary data.</text>
</comment>
<accession>A0A699UUK4</accession>
<sequence>PNDVKTDHPAFTIKLSPTNPDQDLSHTHRPSAPIIEDWVFDSEDESKTKTPQNVPIFVQPTKKVKSPRPSVQHVKTSISPATIKTAILKPTSNGKRRNRKACFGYKSLDY</sequence>
<feature type="region of interest" description="Disordered" evidence="1">
    <location>
        <begin position="1"/>
        <end position="30"/>
    </location>
</feature>
<name>A0A699UUK4_TANCI</name>
<reference evidence="2" key="1">
    <citation type="journal article" date="2019" name="Sci. Rep.">
        <title>Draft genome of Tanacetum cinerariifolium, the natural source of mosquito coil.</title>
        <authorList>
            <person name="Yamashiro T."/>
            <person name="Shiraishi A."/>
            <person name="Satake H."/>
            <person name="Nakayama K."/>
        </authorList>
    </citation>
    <scope>NUCLEOTIDE SEQUENCE</scope>
</reference>
<gene>
    <name evidence="2" type="ORF">Tci_896828</name>
</gene>
<evidence type="ECO:0000313" key="2">
    <source>
        <dbReference type="EMBL" id="GFD24859.1"/>
    </source>
</evidence>
<feature type="non-terminal residue" evidence="2">
    <location>
        <position position="1"/>
    </location>
</feature>
<protein>
    <submittedName>
        <fullName evidence="2">Uncharacterized protein</fullName>
    </submittedName>
</protein>
<dbReference type="EMBL" id="BKCJ011355778">
    <property type="protein sequence ID" value="GFD24859.1"/>
    <property type="molecule type" value="Genomic_DNA"/>
</dbReference>